<keyword evidence="2" id="KW-1185">Reference proteome</keyword>
<dbReference type="GeneID" id="28831944"/>
<dbReference type="EMBL" id="KQ947408">
    <property type="protein sequence ID" value="KUJ20896.1"/>
    <property type="molecule type" value="Genomic_DNA"/>
</dbReference>
<reference evidence="1 2" key="1">
    <citation type="submission" date="2015-10" db="EMBL/GenBank/DDBJ databases">
        <title>Full genome of DAOMC 229536 Phialocephala scopiformis, a fungal endophyte of spruce producing the potent anti-insectan compound rugulosin.</title>
        <authorList>
            <consortium name="DOE Joint Genome Institute"/>
            <person name="Walker A.K."/>
            <person name="Frasz S.L."/>
            <person name="Seifert K.A."/>
            <person name="Miller J.D."/>
            <person name="Mondo S.J."/>
            <person name="Labutti K."/>
            <person name="Lipzen A."/>
            <person name="Dockter R."/>
            <person name="Kennedy M."/>
            <person name="Grigoriev I.V."/>
            <person name="Spatafora J.W."/>
        </authorList>
    </citation>
    <scope>NUCLEOTIDE SEQUENCE [LARGE SCALE GENOMIC DNA]</scope>
    <source>
        <strain evidence="1 2">CBS 120377</strain>
    </source>
</reference>
<dbReference type="RefSeq" id="XP_018075251.1">
    <property type="nucleotide sequence ID" value="XM_018222218.1"/>
</dbReference>
<gene>
    <name evidence="1" type="ORF">LY89DRAFT_778544</name>
</gene>
<dbReference type="AlphaFoldDB" id="A0A194XL88"/>
<proteinExistence type="predicted"/>
<name>A0A194XL88_MOLSC</name>
<dbReference type="InParanoid" id="A0A194XL88"/>
<evidence type="ECO:0000313" key="1">
    <source>
        <dbReference type="EMBL" id="KUJ20896.1"/>
    </source>
</evidence>
<dbReference type="Proteomes" id="UP000070700">
    <property type="component" value="Unassembled WGS sequence"/>
</dbReference>
<evidence type="ECO:0000313" key="2">
    <source>
        <dbReference type="Proteomes" id="UP000070700"/>
    </source>
</evidence>
<protein>
    <submittedName>
        <fullName evidence="1">Uncharacterized protein</fullName>
    </submittedName>
</protein>
<sequence>MSLFLPKISSWLRACFATFPTSSSIAKRTFPGYAPKHEPHSRLYSGETWQHSKFAAHAQLLVLDINYAVYAKSPILEEVDTSATDDRLNNGVEDGLDWLLSARNTIAGAGYSAVPPSKIAVEKDSGRVDSLYLNAYSYSHGHAFQSTRLGNHVGDRKHTMACVLTAMMSSILMQKRYVTPCLPLYLRAEDPGRIWGTWW</sequence>
<organism evidence="1 2">
    <name type="scientific">Mollisia scopiformis</name>
    <name type="common">Conifer needle endophyte fungus</name>
    <name type="synonym">Phialocephala scopiformis</name>
    <dbReference type="NCBI Taxonomy" id="149040"/>
    <lineage>
        <taxon>Eukaryota</taxon>
        <taxon>Fungi</taxon>
        <taxon>Dikarya</taxon>
        <taxon>Ascomycota</taxon>
        <taxon>Pezizomycotina</taxon>
        <taxon>Leotiomycetes</taxon>
        <taxon>Helotiales</taxon>
        <taxon>Mollisiaceae</taxon>
        <taxon>Mollisia</taxon>
    </lineage>
</organism>
<dbReference type="KEGG" id="psco:LY89DRAFT_778544"/>
<accession>A0A194XL88</accession>